<sequence length="1234" mass="137324">MALPAARSLPTPEDSPTPTVPGIVTFVIGKAGEHIAARQLLELIRNGYSAASFRLVAAPGLASDQLWAAIVLDAENSLPSVRFERFQEGCTPDFGAVCHRQDTTDGYTVLAEPLPAGQIALSRVKLATDKAERHIGFVRDSTAVEVPLPFEEWVKRVASISPQQVLQMTTCDPRREAQDVIVSPVELKQGPVRSSNDKGGNLAPELPWQVPETEFVEFKHLRSPRVKYDALWELVARTLDPLINSSTRTVRERTLWIGIDESSTAPPVALGLRVQECRVNSSARSPRPDPGLHNHDSSDHSDSIGKSDSVDISDSIDINDSIDNSDSVGSKADSDPSTHNQRDIFTTPQSSPDLGVEARLDKDLQDFFGLLFPACQATVAVTWYKLLPSSGVLRHVVTIGDNVARDDWNSLRRQLHGHMFELEDAPPMMIAVGVSDAALPLLLAWIVEQKEKAKRKFKQSNQQQEQQQQRQQQRQRSTSTQVRAFEAERDTVHARQVIGIRVVLPENVAPIYVHEGRIRAFVYSDRPSTPFDVWLRVHPTDVSALELLCNGLVHKVLVGVPPRDSWLADVFFDSTLPQVGANSVLQLDAARQQRPGAPVLLVVVIDSATSHNELQQLVARLGEQDRIIAVPVGSLPHNRAPLSGLARDRTWCLHPYLALDFPHVKESAKQVRGTERAIHRNNLPVRSIPPPVHSTLETETVRQWLRGCLHHVPGNNQLLWDMIHLQVAVQRRQVGTIVDHVSGMFQRSVRRPSASGVDALQVLVLYRRFRGSGASTMLRLAARELERQNYRVVIPSDNVRGITPEVCDTLRADGQFVLVVDDAPSDWLSTLVQRTRGRAPLGVIVAVCDALPDWADTMLTVDPFLTPAEVGGFVTLYSKHFPESREALLELRKAANSRQSVQTSRFTFHLFTVAVTAARCKFQPLEDFVDTQLASATRSSKTLLTSLAILALFARDSLNLPTTREVGLDAAAQELVGQQQGSMFIWHPLIALHILKPQLSTWSTAPIAGLALMIVHIAQHLGDALDQLLFHRQRELGETFTPPVRFALQFLPQTADRQTTVQALNALVEDVCRFGDLSSERCFLLVIVSRICRIHLRWANEALAFADAALAEFKRRASATGSGKPRTDHALQHNRGMCLLATDLVSAFGLFRNLANKDPERQHFDSFRCCATYRDRLEILQTPKSRELLAFWDAYFGRADVGCGPERRQAPVRDVQPWQQRGIHFTDKELQFML</sequence>
<dbReference type="EMBL" id="KE346360">
    <property type="protein sequence ID" value="KJE89442.1"/>
    <property type="molecule type" value="Genomic_DNA"/>
</dbReference>
<reference evidence="3" key="1">
    <citation type="submission" date="2011-02" db="EMBL/GenBank/DDBJ databases">
        <title>The Genome Sequence of Capsaspora owczarzaki ATCC 30864.</title>
        <authorList>
            <person name="Russ C."/>
            <person name="Cuomo C."/>
            <person name="Burger G."/>
            <person name="Gray M.W."/>
            <person name="Holland P.W.H."/>
            <person name="King N."/>
            <person name="Lang F.B.F."/>
            <person name="Roger A.J."/>
            <person name="Ruiz-Trillo I."/>
            <person name="Young S.K."/>
            <person name="Zeng Q."/>
            <person name="Gargeya S."/>
            <person name="Alvarado L."/>
            <person name="Berlin A."/>
            <person name="Chapman S.B."/>
            <person name="Chen Z."/>
            <person name="Freedman E."/>
            <person name="Gellesch M."/>
            <person name="Goldberg J."/>
            <person name="Griggs A."/>
            <person name="Gujja S."/>
            <person name="Heilman E."/>
            <person name="Heiman D."/>
            <person name="Howarth C."/>
            <person name="Mehta T."/>
            <person name="Neiman D."/>
            <person name="Pearson M."/>
            <person name="Roberts A."/>
            <person name="Saif S."/>
            <person name="Shea T."/>
            <person name="Shenoy N."/>
            <person name="Sisk P."/>
            <person name="Stolte C."/>
            <person name="Sykes S."/>
            <person name="White J."/>
            <person name="Yandava C."/>
            <person name="Haas B."/>
            <person name="Nusbaum C."/>
            <person name="Birren B."/>
        </authorList>
    </citation>
    <scope>NUCLEOTIDE SEQUENCE</scope>
    <source>
        <strain evidence="3">ATCC 30864</strain>
    </source>
</reference>
<evidence type="ECO:0000256" key="1">
    <source>
        <dbReference type="SAM" id="MobiDB-lite"/>
    </source>
</evidence>
<name>A0A0D2VHL5_CAPO3</name>
<protein>
    <submittedName>
        <fullName evidence="2">Uncharacterized protein</fullName>
    </submittedName>
</protein>
<dbReference type="AlphaFoldDB" id="A0A0D2VHL5"/>
<feature type="compositionally biased region" description="Basic and acidic residues" evidence="1">
    <location>
        <begin position="286"/>
        <end position="309"/>
    </location>
</feature>
<gene>
    <name evidence="2" type="ORF">CAOG_000908</name>
</gene>
<evidence type="ECO:0000313" key="3">
    <source>
        <dbReference type="Proteomes" id="UP000008743"/>
    </source>
</evidence>
<dbReference type="InParanoid" id="A0A0D2VHL5"/>
<feature type="compositionally biased region" description="Low complexity" evidence="1">
    <location>
        <begin position="310"/>
        <end position="330"/>
    </location>
</feature>
<feature type="compositionally biased region" description="Basic and acidic residues" evidence="1">
    <location>
        <begin position="332"/>
        <end position="342"/>
    </location>
</feature>
<keyword evidence="3" id="KW-1185">Reference proteome</keyword>
<feature type="compositionally biased region" description="Low complexity" evidence="1">
    <location>
        <begin position="459"/>
        <end position="481"/>
    </location>
</feature>
<organism evidence="2 3">
    <name type="scientific">Capsaspora owczarzaki (strain ATCC 30864)</name>
    <dbReference type="NCBI Taxonomy" id="595528"/>
    <lineage>
        <taxon>Eukaryota</taxon>
        <taxon>Filasterea</taxon>
        <taxon>Capsaspora</taxon>
    </lineage>
</organism>
<proteinExistence type="predicted"/>
<feature type="region of interest" description="Disordered" evidence="1">
    <location>
        <begin position="279"/>
        <end position="354"/>
    </location>
</feature>
<evidence type="ECO:0000313" key="2">
    <source>
        <dbReference type="EMBL" id="KJE89442.1"/>
    </source>
</evidence>
<feature type="region of interest" description="Disordered" evidence="1">
    <location>
        <begin position="456"/>
        <end position="485"/>
    </location>
</feature>
<feature type="compositionally biased region" description="Polar residues" evidence="1">
    <location>
        <begin position="343"/>
        <end position="352"/>
    </location>
</feature>
<accession>A0A0D2VHL5</accession>
<dbReference type="Proteomes" id="UP000008743">
    <property type="component" value="Unassembled WGS sequence"/>
</dbReference>